<gene>
    <name evidence="3" type="ORF">PFR_JS23_2311</name>
</gene>
<dbReference type="GO" id="GO:0016853">
    <property type="term" value="F:isomerase activity"/>
    <property type="evidence" value="ECO:0007669"/>
    <property type="project" value="UniProtKB-KW"/>
</dbReference>
<accession>A0A0A8T862</accession>
<organism evidence="3 4">
    <name type="scientific">Propionibacterium freudenreichii</name>
    <dbReference type="NCBI Taxonomy" id="1744"/>
    <lineage>
        <taxon>Bacteria</taxon>
        <taxon>Bacillati</taxon>
        <taxon>Actinomycetota</taxon>
        <taxon>Actinomycetes</taxon>
        <taxon>Propionibacteriales</taxon>
        <taxon>Propionibacteriaceae</taxon>
        <taxon>Propionibacterium</taxon>
    </lineage>
</organism>
<dbReference type="OMA" id="WNKETLG"/>
<dbReference type="InterPro" id="IPR016040">
    <property type="entry name" value="NAD(P)-bd_dom"/>
</dbReference>
<dbReference type="AlphaFoldDB" id="A0A0A8T862"/>
<dbReference type="SUPFAM" id="SSF51735">
    <property type="entry name" value="NAD(P)-binding Rossmann-fold domains"/>
    <property type="match status" value="1"/>
</dbReference>
<dbReference type="OrthoDB" id="4248066at2"/>
<dbReference type="RefSeq" id="WP_013162224.1">
    <property type="nucleotide sequence ID" value="NZ_CCYN01000040.1"/>
</dbReference>
<dbReference type="Gene3D" id="3.40.50.720">
    <property type="entry name" value="NAD(P)-binding Rossmann-like Domain"/>
    <property type="match status" value="1"/>
</dbReference>
<evidence type="ECO:0000256" key="1">
    <source>
        <dbReference type="SAM" id="MobiDB-lite"/>
    </source>
</evidence>
<protein>
    <submittedName>
        <fullName evidence="3">NAD-dependent epimerase/dehydratase:3-beta hydroxysteroid dehydrogenase/isomerase:NmrA family protein</fullName>
    </submittedName>
</protein>
<name>A0A0A8T862_9ACTN</name>
<dbReference type="PANTHER" id="PTHR15020">
    <property type="entry name" value="FLAVIN REDUCTASE-RELATED"/>
    <property type="match status" value="1"/>
</dbReference>
<feature type="domain" description="NAD(P)-binding" evidence="2">
    <location>
        <begin position="14"/>
        <end position="195"/>
    </location>
</feature>
<proteinExistence type="predicted"/>
<dbReference type="PANTHER" id="PTHR15020:SF50">
    <property type="entry name" value="UPF0659 PROTEIN YMR090W"/>
    <property type="match status" value="1"/>
</dbReference>
<reference evidence="3 4" key="1">
    <citation type="submission" date="2016-09" db="EMBL/GenBank/DDBJ databases">
        <authorList>
            <person name="Laine KS P."/>
        </authorList>
    </citation>
    <scope>NUCLEOTIDE SEQUENCE [LARGE SCALE GENOMIC DNA]</scope>
    <source>
        <strain evidence="3">PFRJS-23</strain>
    </source>
</reference>
<evidence type="ECO:0000259" key="2">
    <source>
        <dbReference type="Pfam" id="PF13460"/>
    </source>
</evidence>
<dbReference type="InterPro" id="IPR036291">
    <property type="entry name" value="NAD(P)-bd_dom_sf"/>
</dbReference>
<evidence type="ECO:0000313" key="3">
    <source>
        <dbReference type="EMBL" id="SCQ82652.1"/>
    </source>
</evidence>
<dbReference type="GeneID" id="61223219"/>
<sequence>MEKKTTTKNVTVLGAHGQIARIVIERLLAETDDHLTLFLRDAARLGSVDAARETVVDGDATSTDDLAKAVRGADIVYANLAGKIEAEADAVVAAMRAAGVKRLIWISTLGIYDEVPGAFGAWNHKMLDGGYLQPYARAAATIEASGLDYTIIRPAWLQDEPTVDYETTQKGEPFKGTEVSRASVADVVVHLINQPDRGIGHSVGVDKPGTDGDKPSFY</sequence>
<dbReference type="Pfam" id="PF13460">
    <property type="entry name" value="NAD_binding_10"/>
    <property type="match status" value="1"/>
</dbReference>
<dbReference type="Proteomes" id="UP000250080">
    <property type="component" value="Chromosome I"/>
</dbReference>
<feature type="region of interest" description="Disordered" evidence="1">
    <location>
        <begin position="199"/>
        <end position="218"/>
    </location>
</feature>
<keyword evidence="3" id="KW-0413">Isomerase</keyword>
<evidence type="ECO:0000313" key="4">
    <source>
        <dbReference type="Proteomes" id="UP000250080"/>
    </source>
</evidence>
<feature type="compositionally biased region" description="Basic and acidic residues" evidence="1">
    <location>
        <begin position="208"/>
        <end position="218"/>
    </location>
</feature>
<dbReference type="EMBL" id="LT618793">
    <property type="protein sequence ID" value="SCQ82652.1"/>
    <property type="molecule type" value="Genomic_DNA"/>
</dbReference>